<comment type="caution">
    <text evidence="2">The sequence shown here is derived from an EMBL/GenBank/DDBJ whole genome shotgun (WGS) entry which is preliminary data.</text>
</comment>
<evidence type="ECO:0000259" key="1">
    <source>
        <dbReference type="Pfam" id="PF05344"/>
    </source>
</evidence>
<proteinExistence type="predicted"/>
<feature type="domain" description="DUF746" evidence="1">
    <location>
        <begin position="41"/>
        <end position="100"/>
    </location>
</feature>
<keyword evidence="3" id="KW-1185">Reference proteome</keyword>
<dbReference type="InterPro" id="IPR008008">
    <property type="entry name" value="DUF746"/>
</dbReference>
<reference evidence="2 3" key="1">
    <citation type="submission" date="2023-07" db="EMBL/GenBank/DDBJ databases">
        <title>Sorghum-associated microbial communities from plants grown in Nebraska, USA.</title>
        <authorList>
            <person name="Schachtman D."/>
        </authorList>
    </citation>
    <scope>NUCLEOTIDE SEQUENCE [LARGE SCALE GENOMIC DNA]</scope>
    <source>
        <strain evidence="2 3">DS1316</strain>
    </source>
</reference>
<evidence type="ECO:0000313" key="2">
    <source>
        <dbReference type="EMBL" id="MDR6412596.1"/>
    </source>
</evidence>
<dbReference type="Proteomes" id="UP001264340">
    <property type="component" value="Unassembled WGS sequence"/>
</dbReference>
<dbReference type="RefSeq" id="WP_310126711.1">
    <property type="nucleotide sequence ID" value="NZ_JAVDQV010000023.1"/>
</dbReference>
<sequence>MHARPEHNGQGVPQYGCPQCGKVFTRLTGTPLSGMRHRDRLARFAQLLSLPLSYTQAVEALGVSMLLVSRHWVPKFRRWLLELDPTGDMERRAQLGAKPQAPPMTCPKCGWAGTMQLFGFASETRHLPQEQRIRQYRCPACERAFRATALARPDI</sequence>
<organism evidence="2 3">
    <name type="scientific">Paraburkholderia terricola</name>
    <dbReference type="NCBI Taxonomy" id="169427"/>
    <lineage>
        <taxon>Bacteria</taxon>
        <taxon>Pseudomonadati</taxon>
        <taxon>Pseudomonadota</taxon>
        <taxon>Betaproteobacteria</taxon>
        <taxon>Burkholderiales</taxon>
        <taxon>Burkholderiaceae</taxon>
        <taxon>Paraburkholderia</taxon>
    </lineage>
</organism>
<accession>A0ABU1M0T3</accession>
<dbReference type="EMBL" id="JAVDRP010000021">
    <property type="protein sequence ID" value="MDR6412596.1"/>
    <property type="molecule type" value="Genomic_DNA"/>
</dbReference>
<evidence type="ECO:0000313" key="3">
    <source>
        <dbReference type="Proteomes" id="UP001264340"/>
    </source>
</evidence>
<gene>
    <name evidence="2" type="ORF">J2804_006032</name>
</gene>
<protein>
    <submittedName>
        <fullName evidence="2">Transposase-like protein</fullName>
    </submittedName>
</protein>
<dbReference type="Pfam" id="PF05344">
    <property type="entry name" value="DUF746"/>
    <property type="match status" value="1"/>
</dbReference>
<name>A0ABU1M0T3_9BURK</name>